<evidence type="ECO:0000259" key="13">
    <source>
        <dbReference type="Pfam" id="PF00675"/>
    </source>
</evidence>
<organism evidence="14 15">
    <name type="scientific">Henningerozyma blattae (strain ATCC 34711 / CBS 6284 / DSM 70876 / NBRC 10599 / NRRL Y-10934 / UCD 77-7)</name>
    <name type="common">Yeast</name>
    <name type="synonym">Tetrapisispora blattae</name>
    <dbReference type="NCBI Taxonomy" id="1071380"/>
    <lineage>
        <taxon>Eukaryota</taxon>
        <taxon>Fungi</taxon>
        <taxon>Dikarya</taxon>
        <taxon>Ascomycota</taxon>
        <taxon>Saccharomycotina</taxon>
        <taxon>Saccharomycetes</taxon>
        <taxon>Saccharomycetales</taxon>
        <taxon>Saccharomycetaceae</taxon>
        <taxon>Henningerozyma</taxon>
    </lineage>
</organism>
<dbReference type="InterPro" id="IPR050361">
    <property type="entry name" value="MPP/UQCRC_Complex"/>
</dbReference>
<dbReference type="GO" id="GO:0006122">
    <property type="term" value="P:mitochondrial electron transport, ubiquinol to cytochrome c"/>
    <property type="evidence" value="ECO:0007669"/>
    <property type="project" value="EnsemblFungi"/>
</dbReference>
<dbReference type="RefSeq" id="XP_004178855.1">
    <property type="nucleotide sequence ID" value="XM_004178807.1"/>
</dbReference>
<dbReference type="OrthoDB" id="6369905at2759"/>
<keyword evidence="8" id="KW-0472">Membrane</keyword>
<proteinExistence type="inferred from homology"/>
<dbReference type="InterPro" id="IPR011765">
    <property type="entry name" value="Pept_M16_N"/>
</dbReference>
<dbReference type="HOGENOM" id="CLU_009902_0_1_1"/>
<dbReference type="GO" id="GO:0030061">
    <property type="term" value="C:mitochondrial crista"/>
    <property type="evidence" value="ECO:0007669"/>
    <property type="project" value="EnsemblFungi"/>
</dbReference>
<dbReference type="Proteomes" id="UP000002866">
    <property type="component" value="Chromosome 2"/>
</dbReference>
<dbReference type="OMA" id="YKYQDAG"/>
<dbReference type="GO" id="GO:0045275">
    <property type="term" value="C:respiratory chain complex III"/>
    <property type="evidence" value="ECO:0007669"/>
    <property type="project" value="EnsemblFungi"/>
</dbReference>
<dbReference type="KEGG" id="tbl:TBLA_0B05010"/>
<keyword evidence="7" id="KW-0496">Mitochondrion</keyword>
<dbReference type="InterPro" id="IPR011249">
    <property type="entry name" value="Metalloenz_LuxS/M16"/>
</dbReference>
<dbReference type="AlphaFoldDB" id="I2GYY4"/>
<dbReference type="FunCoup" id="I2GYY4">
    <property type="interactions" value="340"/>
</dbReference>
<keyword evidence="3" id="KW-0679">Respiratory chain</keyword>
<keyword evidence="6" id="KW-0249">Electron transport</keyword>
<dbReference type="GO" id="GO:0046872">
    <property type="term" value="F:metal ion binding"/>
    <property type="evidence" value="ECO:0007669"/>
    <property type="project" value="InterPro"/>
</dbReference>
<evidence type="ECO:0000256" key="9">
    <source>
        <dbReference type="ARBA" id="ARBA00038146"/>
    </source>
</evidence>
<feature type="domain" description="Peptidase M16 N-terminal" evidence="13">
    <location>
        <begin position="21"/>
        <end position="154"/>
    </location>
</feature>
<evidence type="ECO:0000256" key="3">
    <source>
        <dbReference type="ARBA" id="ARBA00022660"/>
    </source>
</evidence>
<dbReference type="Pfam" id="PF00675">
    <property type="entry name" value="Peptidase_M16"/>
    <property type="match status" value="1"/>
</dbReference>
<protein>
    <recommendedName>
        <fullName evidence="10">Cytochrome b-c1 complex subunit 2, mitochondrial</fullName>
    </recommendedName>
    <alternativeName>
        <fullName evidence="12">Complex III subunit 2</fullName>
    </alternativeName>
    <alternativeName>
        <fullName evidence="11">Core protein II</fullName>
    </alternativeName>
</protein>
<evidence type="ECO:0000256" key="2">
    <source>
        <dbReference type="ARBA" id="ARBA00022448"/>
    </source>
</evidence>
<keyword evidence="15" id="KW-1185">Reference proteome</keyword>
<dbReference type="FunFam" id="3.30.830.10:FF:000021">
    <property type="entry name" value="Cytochrome b-c1 complex subunit 2"/>
    <property type="match status" value="1"/>
</dbReference>
<dbReference type="EMBL" id="HE806317">
    <property type="protein sequence ID" value="CCH59336.1"/>
    <property type="molecule type" value="Genomic_DNA"/>
</dbReference>
<dbReference type="PANTHER" id="PTHR11851:SF209">
    <property type="entry name" value="CYTOCHROME B-C1 COMPLEX SUBUNIT 2, MITOCHONDRIAL"/>
    <property type="match status" value="1"/>
</dbReference>
<keyword evidence="2" id="KW-0813">Transport</keyword>
<accession>I2GYY4</accession>
<dbReference type="STRING" id="1071380.I2GYY4"/>
<name>I2GYY4_HENB6</name>
<comment type="similarity">
    <text evidence="9">Belongs to the peptidase M16 family. UQCRC2/QCR2 subfamily.</text>
</comment>
<dbReference type="InParanoid" id="I2GYY4"/>
<dbReference type="GeneID" id="14494697"/>
<dbReference type="eggNOG" id="KOG2583">
    <property type="taxonomic scope" value="Eukaryota"/>
</dbReference>
<evidence type="ECO:0000256" key="1">
    <source>
        <dbReference type="ARBA" id="ARBA00004443"/>
    </source>
</evidence>
<evidence type="ECO:0000256" key="7">
    <source>
        <dbReference type="ARBA" id="ARBA00023128"/>
    </source>
</evidence>
<comment type="subcellular location">
    <subcellularLocation>
        <location evidence="1">Mitochondrion inner membrane</location>
        <topology evidence="1">Peripheral membrane protein</topology>
        <orientation evidence="1">Matrix side</orientation>
    </subcellularLocation>
</comment>
<keyword evidence="5" id="KW-0809">Transit peptide</keyword>
<gene>
    <name evidence="14" type="primary">TBLA0B05010</name>
    <name evidence="14" type="ORF">TBLA_0B05010</name>
</gene>
<evidence type="ECO:0000256" key="8">
    <source>
        <dbReference type="ARBA" id="ARBA00023136"/>
    </source>
</evidence>
<dbReference type="PANTHER" id="PTHR11851">
    <property type="entry name" value="METALLOPROTEASE"/>
    <property type="match status" value="1"/>
</dbReference>
<evidence type="ECO:0000256" key="12">
    <source>
        <dbReference type="ARBA" id="ARBA00041778"/>
    </source>
</evidence>
<evidence type="ECO:0000256" key="10">
    <source>
        <dbReference type="ARBA" id="ARBA00040751"/>
    </source>
</evidence>
<sequence length="379" mass="41887">MLRSGLRKSMLAQSARFYNVSAVDTPSAVSSLAVRVRGGSRYSDKDGVSHLLSRFNYQDTAEKSSLRLVRESELLGGKLQSTVDREYITLSAQFLKQDLPYFVEAIGNVLSKTSFNKWELTESVLPAAQRDFQVSLLDSVKTAENGLFNLTFRNSDGLGKPVLYDGIEEINVDDIKNFSQKIYTKENIEIVGRAVNEADLKKFVEESAISQLPTGTSLASSQPPKTFSGEARYRSAVLGENVCGISVPVKKEQFDEFEVLANYLKSPLSGDSIYKTVDDCQLLRFNDIGLFTLYVKGTDPAQVGTNIKAIVNQLKQGQDITKAIELTRTAVSIENASVANVNLVEKQLGDLSKIKEFKLNEFSYVAVGNVSKLPFKDEL</sequence>
<evidence type="ECO:0000313" key="14">
    <source>
        <dbReference type="EMBL" id="CCH59336.1"/>
    </source>
</evidence>
<dbReference type="SUPFAM" id="SSF63411">
    <property type="entry name" value="LuxS/MPP-like metallohydrolase"/>
    <property type="match status" value="2"/>
</dbReference>
<evidence type="ECO:0000256" key="4">
    <source>
        <dbReference type="ARBA" id="ARBA00022792"/>
    </source>
</evidence>
<evidence type="ECO:0000256" key="6">
    <source>
        <dbReference type="ARBA" id="ARBA00022982"/>
    </source>
</evidence>
<keyword evidence="4" id="KW-0999">Mitochondrion inner membrane</keyword>
<evidence type="ECO:0000313" key="15">
    <source>
        <dbReference type="Proteomes" id="UP000002866"/>
    </source>
</evidence>
<evidence type="ECO:0000256" key="5">
    <source>
        <dbReference type="ARBA" id="ARBA00022946"/>
    </source>
</evidence>
<reference evidence="14 15" key="1">
    <citation type="journal article" date="2011" name="Proc. Natl. Acad. Sci. U.S.A.">
        <title>Evolutionary erosion of yeast sex chromosomes by mating-type switching accidents.</title>
        <authorList>
            <person name="Gordon J.L."/>
            <person name="Armisen D."/>
            <person name="Proux-Wera E."/>
            <person name="Oheigeartaigh S.S."/>
            <person name="Byrne K.P."/>
            <person name="Wolfe K.H."/>
        </authorList>
    </citation>
    <scope>NUCLEOTIDE SEQUENCE [LARGE SCALE GENOMIC DNA]</scope>
    <source>
        <strain evidence="15">ATCC 34711 / CBS 6284 / DSM 70876 / NBRC 10599 / NRRL Y-10934 / UCD 77-7</strain>
    </source>
</reference>
<dbReference type="GO" id="GO:0008121">
    <property type="term" value="F:quinol-cytochrome-c reductase activity"/>
    <property type="evidence" value="ECO:0007669"/>
    <property type="project" value="EnsemblFungi"/>
</dbReference>
<evidence type="ECO:0000256" key="11">
    <source>
        <dbReference type="ARBA" id="ARBA00041372"/>
    </source>
</evidence>
<dbReference type="Gene3D" id="3.30.830.10">
    <property type="entry name" value="Metalloenzyme, LuxS/M16 peptidase-like"/>
    <property type="match status" value="2"/>
</dbReference>